<evidence type="ECO:0000313" key="18">
    <source>
        <dbReference type="Proteomes" id="UP001201701"/>
    </source>
</evidence>
<evidence type="ECO:0000256" key="5">
    <source>
        <dbReference type="ARBA" id="ARBA00022485"/>
    </source>
</evidence>
<dbReference type="Proteomes" id="UP001201701">
    <property type="component" value="Unassembled WGS sequence"/>
</dbReference>
<comment type="pathway">
    <text evidence="2 15">Porphyrin-containing compound metabolism; protoporphyrin-IX biosynthesis; protoporphyrinogen-IX from coproporphyrinogen-III (AdoMet route): step 1/1.</text>
</comment>
<dbReference type="InterPro" id="IPR034505">
    <property type="entry name" value="Coproporphyrinogen-III_oxidase"/>
</dbReference>
<dbReference type="Gene3D" id="3.80.30.20">
    <property type="entry name" value="tm_1862 like domain"/>
    <property type="match status" value="1"/>
</dbReference>
<reference evidence="17 18" key="1">
    <citation type="submission" date="2022-02" db="EMBL/GenBank/DDBJ databases">
        <title>Draft genome sequence of Mezorhizobium retamae strain IRAMC:0171 isolated from Retama raetam nodules.</title>
        <authorList>
            <person name="Bengaied R."/>
            <person name="Sbissi I."/>
            <person name="Huber K."/>
            <person name="Ghodbane F."/>
            <person name="Nouioui I."/>
            <person name="Tarhouni M."/>
            <person name="Gtari M."/>
        </authorList>
    </citation>
    <scope>NUCLEOTIDE SEQUENCE [LARGE SCALE GENOMIC DNA]</scope>
    <source>
        <strain evidence="17 18">IRAMC:0171</strain>
    </source>
</reference>
<dbReference type="EC" id="1.3.98.3" evidence="15"/>
<dbReference type="NCBIfam" id="TIGR00538">
    <property type="entry name" value="hemN"/>
    <property type="match status" value="1"/>
</dbReference>
<feature type="domain" description="Radical SAM core" evidence="16">
    <location>
        <begin position="41"/>
        <end position="275"/>
    </location>
</feature>
<comment type="subunit">
    <text evidence="4">Monomer.</text>
</comment>
<sequence length="448" mass="49510">MQDIFLNRYSAPVPRYTSYPTAPHFHQGITTQTYRDWLTALPAGSTLSLYAHVPYCDRLCWFCACHTKHTLSYGPVRRYVDALRREIRTVGALLDGQCEVSALHFGGGSPTLLSPQDMILVDTALRTAFQFHPDVEISVEIDPNDMDDGRFDALAAIGMTRASLGVQDFDETVQQAINREQSFERTRWVVDSVRAREVSSVNLDVLYGLPYQTVATVARTVEQVLSLRPDRIALFGYAHVPWFKKHQAMINEAALPDACERLAQSQLAAEMIAGAGYVAIGLDHFAWPDDSMARALADGSLRRNFQGYTVDGADALIGLGASSIGRLPQGYVQNMPATGEYQKLVEKGELATVRGTELTPQDRARGWAIERLMCDYEFSRADLLALFGESARPVLHDAHILASDPTSGFVAYGGDFRVTEQAKPFVRSIAAHFDSYLAKGRARHSAAV</sequence>
<evidence type="ECO:0000256" key="6">
    <source>
        <dbReference type="ARBA" id="ARBA00022490"/>
    </source>
</evidence>
<dbReference type="InterPro" id="IPR004558">
    <property type="entry name" value="Coprogen_oxidase_HemN"/>
</dbReference>
<gene>
    <name evidence="17" type="primary">hemN</name>
    <name evidence="17" type="ORF">L4923_14125</name>
</gene>
<evidence type="ECO:0000256" key="10">
    <source>
        <dbReference type="ARBA" id="ARBA00023004"/>
    </source>
</evidence>
<dbReference type="InterPro" id="IPR006638">
    <property type="entry name" value="Elp3/MiaA/NifB-like_rSAM"/>
</dbReference>
<dbReference type="Pfam" id="PF04055">
    <property type="entry name" value="Radical_SAM"/>
    <property type="match status" value="1"/>
</dbReference>
<dbReference type="InterPro" id="IPR058240">
    <property type="entry name" value="rSAM_sf"/>
</dbReference>
<comment type="catalytic activity">
    <reaction evidence="14 15">
        <text>coproporphyrinogen III + 2 S-adenosyl-L-methionine = protoporphyrinogen IX + 2 5'-deoxyadenosine + 2 L-methionine + 2 CO2</text>
        <dbReference type="Rhea" id="RHEA:15425"/>
        <dbReference type="ChEBI" id="CHEBI:16526"/>
        <dbReference type="ChEBI" id="CHEBI:17319"/>
        <dbReference type="ChEBI" id="CHEBI:57307"/>
        <dbReference type="ChEBI" id="CHEBI:57309"/>
        <dbReference type="ChEBI" id="CHEBI:57844"/>
        <dbReference type="ChEBI" id="CHEBI:59789"/>
        <dbReference type="EC" id="1.3.98.3"/>
    </reaction>
</comment>
<dbReference type="InterPro" id="IPR023404">
    <property type="entry name" value="rSAM_horseshoe"/>
</dbReference>
<dbReference type="CDD" id="cd01335">
    <property type="entry name" value="Radical_SAM"/>
    <property type="match status" value="1"/>
</dbReference>
<comment type="caution">
    <text evidence="17">The sequence shown here is derived from an EMBL/GenBank/DDBJ whole genome shotgun (WGS) entry which is preliminary data.</text>
</comment>
<dbReference type="GO" id="GO:0051989">
    <property type="term" value="F:coproporphyrinogen dehydrogenase activity"/>
    <property type="evidence" value="ECO:0007669"/>
    <property type="project" value="UniProtKB-EC"/>
</dbReference>
<organism evidence="17 18">
    <name type="scientific">Mesorhizobium retamae</name>
    <dbReference type="NCBI Taxonomy" id="2912854"/>
    <lineage>
        <taxon>Bacteria</taxon>
        <taxon>Pseudomonadati</taxon>
        <taxon>Pseudomonadota</taxon>
        <taxon>Alphaproteobacteria</taxon>
        <taxon>Hyphomicrobiales</taxon>
        <taxon>Phyllobacteriaceae</taxon>
        <taxon>Mesorhizobium</taxon>
    </lineage>
</organism>
<evidence type="ECO:0000256" key="11">
    <source>
        <dbReference type="ARBA" id="ARBA00023014"/>
    </source>
</evidence>
<evidence type="ECO:0000313" key="17">
    <source>
        <dbReference type="EMBL" id="MCG7506158.1"/>
    </source>
</evidence>
<evidence type="ECO:0000259" key="16">
    <source>
        <dbReference type="PROSITE" id="PS51918"/>
    </source>
</evidence>
<evidence type="ECO:0000256" key="7">
    <source>
        <dbReference type="ARBA" id="ARBA00022691"/>
    </source>
</evidence>
<keyword evidence="12 15" id="KW-0627">Porphyrin biosynthesis</keyword>
<keyword evidence="9 15" id="KW-0560">Oxidoreductase</keyword>
<dbReference type="Gene3D" id="1.10.10.920">
    <property type="match status" value="1"/>
</dbReference>
<name>A0ABS9QH46_9HYPH</name>
<comment type="cofactor">
    <cofactor evidence="15">
        <name>[4Fe-4S] cluster</name>
        <dbReference type="ChEBI" id="CHEBI:49883"/>
    </cofactor>
    <text evidence="15">Binds 1 [4Fe-4S] cluster. The cluster is coordinated with 3 cysteines and an exchangeable S-adenosyl-L-methionine.</text>
</comment>
<keyword evidence="8 15" id="KW-0479">Metal-binding</keyword>
<evidence type="ECO:0000256" key="4">
    <source>
        <dbReference type="ARBA" id="ARBA00011245"/>
    </source>
</evidence>
<dbReference type="PANTHER" id="PTHR13932:SF6">
    <property type="entry name" value="OXYGEN-INDEPENDENT COPROPORPHYRINOGEN III OXIDASE"/>
    <property type="match status" value="1"/>
</dbReference>
<evidence type="ECO:0000256" key="9">
    <source>
        <dbReference type="ARBA" id="ARBA00023002"/>
    </source>
</evidence>
<evidence type="ECO:0000256" key="2">
    <source>
        <dbReference type="ARBA" id="ARBA00004785"/>
    </source>
</evidence>
<accession>A0ABS9QH46</accession>
<evidence type="ECO:0000256" key="15">
    <source>
        <dbReference type="PIRNR" id="PIRNR000167"/>
    </source>
</evidence>
<keyword evidence="10 15" id="KW-0408">Iron</keyword>
<protein>
    <recommendedName>
        <fullName evidence="15">Coproporphyrinogen-III oxidase</fullName>
        <ecNumber evidence="15">1.3.98.3</ecNumber>
    </recommendedName>
</protein>
<dbReference type="SMART" id="SM00729">
    <property type="entry name" value="Elp3"/>
    <property type="match status" value="1"/>
</dbReference>
<dbReference type="PIRSF" id="PIRSF000167">
    <property type="entry name" value="HemN"/>
    <property type="match status" value="1"/>
</dbReference>
<comment type="similarity">
    <text evidence="3 15">Belongs to the anaerobic coproporphyrinogen-III oxidase family.</text>
</comment>
<comment type="subcellular location">
    <subcellularLocation>
        <location evidence="1 15">Cytoplasm</location>
    </subcellularLocation>
</comment>
<comment type="function">
    <text evidence="13">Involved in the heme biosynthesis. Catalyzes the anaerobic oxidative decarboxylation of propionate groups of rings A and B of coproporphyrinogen III to yield the vinyl groups in protoporphyrinogen IX.</text>
</comment>
<keyword evidence="6 15" id="KW-0963">Cytoplasm</keyword>
<evidence type="ECO:0000256" key="12">
    <source>
        <dbReference type="ARBA" id="ARBA00023244"/>
    </source>
</evidence>
<dbReference type="SFLD" id="SFLDS00029">
    <property type="entry name" value="Radical_SAM"/>
    <property type="match status" value="1"/>
</dbReference>
<evidence type="ECO:0000256" key="13">
    <source>
        <dbReference type="ARBA" id="ARBA00024295"/>
    </source>
</evidence>
<proteinExistence type="inferred from homology"/>
<evidence type="ECO:0000256" key="3">
    <source>
        <dbReference type="ARBA" id="ARBA00005493"/>
    </source>
</evidence>
<dbReference type="SFLD" id="SFLDG01065">
    <property type="entry name" value="anaerobic_coproporphyrinogen-I"/>
    <property type="match status" value="1"/>
</dbReference>
<dbReference type="SUPFAM" id="SSF102114">
    <property type="entry name" value="Radical SAM enzymes"/>
    <property type="match status" value="1"/>
</dbReference>
<evidence type="ECO:0000256" key="14">
    <source>
        <dbReference type="ARBA" id="ARBA00048321"/>
    </source>
</evidence>
<keyword evidence="7 15" id="KW-0949">S-adenosyl-L-methionine</keyword>
<dbReference type="InterPro" id="IPR007197">
    <property type="entry name" value="rSAM"/>
</dbReference>
<keyword evidence="11 15" id="KW-0411">Iron-sulfur</keyword>
<dbReference type="PANTHER" id="PTHR13932">
    <property type="entry name" value="COPROPORPHYRINIGEN III OXIDASE"/>
    <property type="match status" value="1"/>
</dbReference>
<dbReference type="EMBL" id="JAKREW010000012">
    <property type="protein sequence ID" value="MCG7506158.1"/>
    <property type="molecule type" value="Genomic_DNA"/>
</dbReference>
<keyword evidence="18" id="KW-1185">Reference proteome</keyword>
<dbReference type="SFLD" id="SFLDG01082">
    <property type="entry name" value="B12-binding_domain_containing"/>
    <property type="match status" value="1"/>
</dbReference>
<keyword evidence="5 15" id="KW-0004">4Fe-4S</keyword>
<evidence type="ECO:0000256" key="1">
    <source>
        <dbReference type="ARBA" id="ARBA00004496"/>
    </source>
</evidence>
<evidence type="ECO:0000256" key="8">
    <source>
        <dbReference type="ARBA" id="ARBA00022723"/>
    </source>
</evidence>
<dbReference type="PROSITE" id="PS51918">
    <property type="entry name" value="RADICAL_SAM"/>
    <property type="match status" value="1"/>
</dbReference>
<dbReference type="RefSeq" id="WP_239366058.1">
    <property type="nucleotide sequence ID" value="NZ_JAKREW010000012.1"/>
</dbReference>